<evidence type="ECO:0000256" key="3">
    <source>
        <dbReference type="ARBA" id="ARBA00023002"/>
    </source>
</evidence>
<keyword evidence="1" id="KW-0285">Flavoprotein</keyword>
<dbReference type="InterPro" id="IPR011251">
    <property type="entry name" value="Luciferase-like_dom"/>
</dbReference>
<evidence type="ECO:0000256" key="1">
    <source>
        <dbReference type="ARBA" id="ARBA00022630"/>
    </source>
</evidence>
<dbReference type="InterPro" id="IPR036661">
    <property type="entry name" value="Luciferase-like_sf"/>
</dbReference>
<evidence type="ECO:0000259" key="5">
    <source>
        <dbReference type="Pfam" id="PF00296"/>
    </source>
</evidence>
<sequence length="304" mass="34163">MLFGAQFVNYVCTWDDTLEAIKIIQDGRWNSLWWSDHFLVPAAQPVWNKESLEGWSVVTAAAAITRDLELGLLVTGNVYRNPGLLAKMATTVDQISHGRYILGIGAGWFKAEHEAWGIDFPSLKERCDRLEESLDVITALFALEPEQTASYEGKYYTLNDSPMNPPSVRRPRVPILVGGNGEKRTLKTCARYADICNIDFNNPGGVEVFKHKMNVLNQHCEDLGRDPSEIKRTMLIPMRITDDEATAKAELERRPWILCGAPSYIVDLIGQYFDAGVEEIMFSGIPTKKANFDRINSDVLSAFD</sequence>
<organism evidence="6 7">
    <name type="scientific">OM182 bacterium MED-G24</name>
    <dbReference type="NCBI Taxonomy" id="1986255"/>
    <lineage>
        <taxon>Bacteria</taxon>
        <taxon>Pseudomonadati</taxon>
        <taxon>Pseudomonadota</taxon>
        <taxon>Gammaproteobacteria</taxon>
        <taxon>OMG group</taxon>
        <taxon>OM182 clade</taxon>
    </lineage>
</organism>
<dbReference type="Proteomes" id="UP000219327">
    <property type="component" value="Unassembled WGS sequence"/>
</dbReference>
<dbReference type="PANTHER" id="PTHR42847:SF4">
    <property type="entry name" value="ALKANESULFONATE MONOOXYGENASE-RELATED"/>
    <property type="match status" value="1"/>
</dbReference>
<dbReference type="NCBIfam" id="TIGR03560">
    <property type="entry name" value="F420_Rv1855c"/>
    <property type="match status" value="1"/>
</dbReference>
<dbReference type="Pfam" id="PF00296">
    <property type="entry name" value="Bac_luciferase"/>
    <property type="match status" value="1"/>
</dbReference>
<dbReference type="GO" id="GO:0046306">
    <property type="term" value="P:alkanesulfonate catabolic process"/>
    <property type="evidence" value="ECO:0007669"/>
    <property type="project" value="TreeGrafter"/>
</dbReference>
<dbReference type="EMBL" id="NTKD01000046">
    <property type="protein sequence ID" value="PDH37615.1"/>
    <property type="molecule type" value="Genomic_DNA"/>
</dbReference>
<keyword evidence="3" id="KW-0560">Oxidoreductase</keyword>
<evidence type="ECO:0000313" key="6">
    <source>
        <dbReference type="EMBL" id="PDH37615.1"/>
    </source>
</evidence>
<dbReference type="Gene3D" id="3.20.20.30">
    <property type="entry name" value="Luciferase-like domain"/>
    <property type="match status" value="1"/>
</dbReference>
<keyword evidence="2" id="KW-0288">FMN</keyword>
<accession>A0A2A5WM46</accession>
<protein>
    <submittedName>
        <fullName evidence="6">LLM class F420-dependent oxidoreductase</fullName>
    </submittedName>
</protein>
<dbReference type="GO" id="GO:0008726">
    <property type="term" value="F:alkanesulfonate monooxygenase activity"/>
    <property type="evidence" value="ECO:0007669"/>
    <property type="project" value="TreeGrafter"/>
</dbReference>
<keyword evidence="4" id="KW-0503">Monooxygenase</keyword>
<dbReference type="InterPro" id="IPR050172">
    <property type="entry name" value="SsuD_RutA_monooxygenase"/>
</dbReference>
<evidence type="ECO:0000313" key="7">
    <source>
        <dbReference type="Proteomes" id="UP000219327"/>
    </source>
</evidence>
<dbReference type="InterPro" id="IPR019952">
    <property type="entry name" value="F420_OxRdatse_Rv1855c_pred"/>
</dbReference>
<evidence type="ECO:0000256" key="2">
    <source>
        <dbReference type="ARBA" id="ARBA00022643"/>
    </source>
</evidence>
<reference evidence="6 7" key="1">
    <citation type="submission" date="2017-08" db="EMBL/GenBank/DDBJ databases">
        <title>Fine stratification of microbial communities through a metagenomic profile of the photic zone.</title>
        <authorList>
            <person name="Haro-Moreno J.M."/>
            <person name="Lopez-Perez M."/>
            <person name="De La Torre J."/>
            <person name="Picazo A."/>
            <person name="Camacho A."/>
            <person name="Rodriguez-Valera F."/>
        </authorList>
    </citation>
    <scope>NUCLEOTIDE SEQUENCE [LARGE SCALE GENOMIC DNA]</scope>
    <source>
        <strain evidence="6">MED-G24</strain>
    </source>
</reference>
<feature type="domain" description="Luciferase-like" evidence="5">
    <location>
        <begin position="14"/>
        <end position="258"/>
    </location>
</feature>
<dbReference type="AlphaFoldDB" id="A0A2A5WM46"/>
<dbReference type="SUPFAM" id="SSF51679">
    <property type="entry name" value="Bacterial luciferase-like"/>
    <property type="match status" value="1"/>
</dbReference>
<gene>
    <name evidence="6" type="ORF">CNE99_07935</name>
</gene>
<dbReference type="PANTHER" id="PTHR42847">
    <property type="entry name" value="ALKANESULFONATE MONOOXYGENASE"/>
    <property type="match status" value="1"/>
</dbReference>
<comment type="caution">
    <text evidence="6">The sequence shown here is derived from an EMBL/GenBank/DDBJ whole genome shotgun (WGS) entry which is preliminary data.</text>
</comment>
<proteinExistence type="predicted"/>
<name>A0A2A5WM46_9GAMM</name>
<evidence type="ECO:0000256" key="4">
    <source>
        <dbReference type="ARBA" id="ARBA00023033"/>
    </source>
</evidence>